<sequence length="127" mass="14366">MGSPRVGHDCVTFTCTSPVFLPGEFHGQRSLAGYTVHGVAKSWIPLTLWFFHSKYQTSFLRREGFKAKSEGGNGLGLEEGYPLHVRQKREEMGEMVEVREGENMELALNDLNLGCSVDIDFNWAKLW</sequence>
<gene>
    <name evidence="1" type="ORF">MRATA1EN1_LOCUS12566</name>
</gene>
<name>A0ABN8YV53_RANTA</name>
<dbReference type="Proteomes" id="UP001176941">
    <property type="component" value="Chromosome 21"/>
</dbReference>
<protein>
    <submittedName>
        <fullName evidence="1">Uncharacterized protein</fullName>
    </submittedName>
</protein>
<evidence type="ECO:0000313" key="2">
    <source>
        <dbReference type="Proteomes" id="UP001176941"/>
    </source>
</evidence>
<organism evidence="1 2">
    <name type="scientific">Rangifer tarandus platyrhynchus</name>
    <name type="common">Svalbard reindeer</name>
    <dbReference type="NCBI Taxonomy" id="3082113"/>
    <lineage>
        <taxon>Eukaryota</taxon>
        <taxon>Metazoa</taxon>
        <taxon>Chordata</taxon>
        <taxon>Craniata</taxon>
        <taxon>Vertebrata</taxon>
        <taxon>Euteleostomi</taxon>
        <taxon>Mammalia</taxon>
        <taxon>Eutheria</taxon>
        <taxon>Laurasiatheria</taxon>
        <taxon>Artiodactyla</taxon>
        <taxon>Ruminantia</taxon>
        <taxon>Pecora</taxon>
        <taxon>Cervidae</taxon>
        <taxon>Odocoileinae</taxon>
        <taxon>Rangifer</taxon>
    </lineage>
</organism>
<proteinExistence type="predicted"/>
<accession>A0ABN8YV53</accession>
<keyword evidence="2" id="KW-1185">Reference proteome</keyword>
<evidence type="ECO:0000313" key="1">
    <source>
        <dbReference type="EMBL" id="CAI9163604.1"/>
    </source>
</evidence>
<reference evidence="1" key="1">
    <citation type="submission" date="2023-04" db="EMBL/GenBank/DDBJ databases">
        <authorList>
            <consortium name="ELIXIR-Norway"/>
        </authorList>
    </citation>
    <scope>NUCLEOTIDE SEQUENCE [LARGE SCALE GENOMIC DNA]</scope>
</reference>
<dbReference type="EMBL" id="OX459957">
    <property type="protein sequence ID" value="CAI9163604.1"/>
    <property type="molecule type" value="Genomic_DNA"/>
</dbReference>